<accession>A0A6J5RM45</accession>
<dbReference type="EMBL" id="LR798428">
    <property type="protein sequence ID" value="CAB5231312.1"/>
    <property type="molecule type" value="Genomic_DNA"/>
</dbReference>
<dbReference type="EMBL" id="LR797071">
    <property type="protein sequence ID" value="CAB4184955.1"/>
    <property type="molecule type" value="Genomic_DNA"/>
</dbReference>
<dbReference type="EMBL" id="LR796919">
    <property type="protein sequence ID" value="CAB4174832.1"/>
    <property type="molecule type" value="Genomic_DNA"/>
</dbReference>
<proteinExistence type="predicted"/>
<reference evidence="3" key="1">
    <citation type="submission" date="2020-05" db="EMBL/GenBank/DDBJ databases">
        <authorList>
            <person name="Chiriac C."/>
            <person name="Salcher M."/>
            <person name="Ghai R."/>
            <person name="Kavagutti S V."/>
        </authorList>
    </citation>
    <scope>NUCLEOTIDE SEQUENCE</scope>
</reference>
<evidence type="ECO:0000313" key="1">
    <source>
        <dbReference type="EMBL" id="CAB4174832.1"/>
    </source>
</evidence>
<evidence type="ECO:0000313" key="3">
    <source>
        <dbReference type="EMBL" id="CAB4192894.1"/>
    </source>
</evidence>
<sequence length="272" mass="31054">MFNIKPKRQNIIKILNYHPVPDGSFPKPGAESLPQWWRDMSPYGGYGGAPESNTAKIEFSSAGDYATIKRCIPVLDSMLMGYIVTTVSEIYVLPFEGDMSASAASCPQEEFVLNSTYPVRLSGLPQSDITWHEYGQALTHPLQQKYGQRMQKVYTPWLFMTPPGYSSIITNPLNNPNPYFEVVPGVMDTDVFFPKINFMLVYKDPKFHGIIPAGTPIAQVIPFKRESWSSYISDAEEDRDEMVEKRSKIFSKLSTVFHAPYRKFFWSKKEFK</sequence>
<organism evidence="3">
    <name type="scientific">uncultured Caudovirales phage</name>
    <dbReference type="NCBI Taxonomy" id="2100421"/>
    <lineage>
        <taxon>Viruses</taxon>
        <taxon>Duplodnaviria</taxon>
        <taxon>Heunggongvirae</taxon>
        <taxon>Uroviricota</taxon>
        <taxon>Caudoviricetes</taxon>
        <taxon>Peduoviridae</taxon>
        <taxon>Maltschvirus</taxon>
        <taxon>Maltschvirus maltsch</taxon>
    </lineage>
</organism>
<gene>
    <name evidence="2" type="ORF">UFOVP1131_69</name>
    <name evidence="3" type="ORF">UFOVP1245_117</name>
    <name evidence="4" type="ORF">UFOVP1582_61</name>
    <name evidence="1" type="ORF">UFOVP966_83</name>
</gene>
<dbReference type="EMBL" id="LR797185">
    <property type="protein sequence ID" value="CAB4192894.1"/>
    <property type="molecule type" value="Genomic_DNA"/>
</dbReference>
<protein>
    <submittedName>
        <fullName evidence="3">Uncharacterized protein</fullName>
    </submittedName>
</protein>
<name>A0A6J5RM45_9CAUD</name>
<evidence type="ECO:0000313" key="2">
    <source>
        <dbReference type="EMBL" id="CAB4184955.1"/>
    </source>
</evidence>
<evidence type="ECO:0000313" key="4">
    <source>
        <dbReference type="EMBL" id="CAB5231312.1"/>
    </source>
</evidence>